<evidence type="ECO:0000256" key="1">
    <source>
        <dbReference type="SAM" id="MobiDB-lite"/>
    </source>
</evidence>
<feature type="region of interest" description="Disordered" evidence="1">
    <location>
        <begin position="150"/>
        <end position="196"/>
    </location>
</feature>
<feature type="chain" id="PRO_5032753799" description="RING-type domain-containing protein" evidence="2">
    <location>
        <begin position="20"/>
        <end position="241"/>
    </location>
</feature>
<gene>
    <name evidence="3" type="ORF">HYH02_013541</name>
</gene>
<accession>A0A835ST70</accession>
<dbReference type="OrthoDB" id="557658at2759"/>
<evidence type="ECO:0008006" key="5">
    <source>
        <dbReference type="Google" id="ProtNLM"/>
    </source>
</evidence>
<feature type="region of interest" description="Disordered" evidence="1">
    <location>
        <begin position="98"/>
        <end position="117"/>
    </location>
</feature>
<evidence type="ECO:0000313" key="4">
    <source>
        <dbReference type="Proteomes" id="UP000613740"/>
    </source>
</evidence>
<dbReference type="AlphaFoldDB" id="A0A835ST70"/>
<evidence type="ECO:0000313" key="3">
    <source>
        <dbReference type="EMBL" id="KAG2431012.1"/>
    </source>
</evidence>
<name>A0A835ST70_9CHLO</name>
<keyword evidence="4" id="KW-1185">Reference proteome</keyword>
<organism evidence="3 4">
    <name type="scientific">Chlamydomonas schloesseri</name>
    <dbReference type="NCBI Taxonomy" id="2026947"/>
    <lineage>
        <taxon>Eukaryota</taxon>
        <taxon>Viridiplantae</taxon>
        <taxon>Chlorophyta</taxon>
        <taxon>core chlorophytes</taxon>
        <taxon>Chlorophyceae</taxon>
        <taxon>CS clade</taxon>
        <taxon>Chlamydomonadales</taxon>
        <taxon>Chlamydomonadaceae</taxon>
        <taxon>Chlamydomonas</taxon>
    </lineage>
</organism>
<sequence length="241" mass="24276">MALLSLLTRGLIMIPLCVAVICLVRKANEVASEIGATMAGAVHGGRYYDDDGIEDSEEGAEDAGGWVALPGQRQQEQQQGGSGSMGGWRWWSWQAGGHADADGEEEGAGEGAAGAPAERVVTKAGAGGRQDGLQGMCVACMAAPATVGFLHTPPPPPPPTALSQPRYRGAAGGGGSSTSSGGRSSSGGVGGGGGGGGEAAASLLVHNCLCAPCWERLRRQGRGQRCPVCNQRAPSLNVVRT</sequence>
<reference evidence="3" key="1">
    <citation type="journal article" date="2020" name="bioRxiv">
        <title>Comparative genomics of Chlamydomonas.</title>
        <authorList>
            <person name="Craig R.J."/>
            <person name="Hasan A.R."/>
            <person name="Ness R.W."/>
            <person name="Keightley P.D."/>
        </authorList>
    </citation>
    <scope>NUCLEOTIDE SEQUENCE</scope>
    <source>
        <strain evidence="3">CCAP 11/173</strain>
    </source>
</reference>
<proteinExistence type="predicted"/>
<dbReference type="EMBL" id="JAEHOD010000076">
    <property type="protein sequence ID" value="KAG2431012.1"/>
    <property type="molecule type" value="Genomic_DNA"/>
</dbReference>
<feature type="compositionally biased region" description="Gly residues" evidence="1">
    <location>
        <begin position="184"/>
        <end position="196"/>
    </location>
</feature>
<evidence type="ECO:0000256" key="2">
    <source>
        <dbReference type="SAM" id="SignalP"/>
    </source>
</evidence>
<keyword evidence="2" id="KW-0732">Signal</keyword>
<comment type="caution">
    <text evidence="3">The sequence shown here is derived from an EMBL/GenBank/DDBJ whole genome shotgun (WGS) entry which is preliminary data.</text>
</comment>
<feature type="signal peptide" evidence="2">
    <location>
        <begin position="1"/>
        <end position="19"/>
    </location>
</feature>
<dbReference type="Proteomes" id="UP000613740">
    <property type="component" value="Unassembled WGS sequence"/>
</dbReference>
<protein>
    <recommendedName>
        <fullName evidence="5">RING-type domain-containing protein</fullName>
    </recommendedName>
</protein>